<sequence>MNSVSVKIAKWARRGLVVCGGCRGPASDLLEPCDGHLTEHQPTIYDQVLSRYSPRPR</sequence>
<organism evidence="1 2">
    <name type="scientific">Pseudorhodobacter antarcticus</name>
    <dbReference type="NCBI Taxonomy" id="1077947"/>
    <lineage>
        <taxon>Bacteria</taxon>
        <taxon>Pseudomonadati</taxon>
        <taxon>Pseudomonadota</taxon>
        <taxon>Alphaproteobacteria</taxon>
        <taxon>Rhodobacterales</taxon>
        <taxon>Paracoccaceae</taxon>
        <taxon>Pseudorhodobacter</taxon>
    </lineage>
</organism>
<dbReference type="STRING" id="1077947.SAMN05216227_105615"/>
<dbReference type="EMBL" id="FOCO01000056">
    <property type="protein sequence ID" value="SEO17433.1"/>
    <property type="molecule type" value="Genomic_DNA"/>
</dbReference>
<reference evidence="1 2" key="1">
    <citation type="submission" date="2016-10" db="EMBL/GenBank/DDBJ databases">
        <authorList>
            <person name="de Groot N.N."/>
        </authorList>
    </citation>
    <scope>NUCLEOTIDE SEQUENCE [LARGE SCALE GENOMIC DNA]</scope>
    <source>
        <strain evidence="1 2">CGMCC 1.10836</strain>
    </source>
</reference>
<dbReference type="AlphaFoldDB" id="A0A1H8MJH4"/>
<keyword evidence="2" id="KW-1185">Reference proteome</keyword>
<gene>
    <name evidence="1" type="ORF">SAMN05216227_105615</name>
</gene>
<protein>
    <submittedName>
        <fullName evidence="1">Uncharacterized protein</fullName>
    </submittedName>
</protein>
<evidence type="ECO:0000313" key="2">
    <source>
        <dbReference type="Proteomes" id="UP000183002"/>
    </source>
</evidence>
<dbReference type="Proteomes" id="UP000183002">
    <property type="component" value="Unassembled WGS sequence"/>
</dbReference>
<proteinExistence type="predicted"/>
<accession>A0A1H8MJH4</accession>
<evidence type="ECO:0000313" key="1">
    <source>
        <dbReference type="EMBL" id="SEO17433.1"/>
    </source>
</evidence>
<name>A0A1H8MJH4_9RHOB</name>